<comment type="caution">
    <text evidence="6">The sequence shown here is derived from an EMBL/GenBank/DDBJ whole genome shotgun (WGS) entry which is preliminary data.</text>
</comment>
<feature type="compositionally biased region" description="Gly residues" evidence="4">
    <location>
        <begin position="426"/>
        <end position="438"/>
    </location>
</feature>
<sequence>MAWRLAIDFGTSNTAAAIEVQGVVRPIALSDGGITMPSAVVLTPTGFRVGEEAINAQLRHPDGFERTPKALIGRGEVVLAGQIVSPESLITEVYSYVREAALRRQNGEQPSEVWLTHPVAWAPSQVEALRTGAIKAGFVPETIRTVPEPIAAAAHYARNHSAAPGSRVAVFDFGGGTLDIAVLERAPQLPVGYKVLAYGGDPVLGGRTFDARLLDWTLETLARRGHEELAERLHRPKTMAELRAQTSLSRAVTAAKTELSTRPDADVSVSLGDDDAVVTITRAEYEKLIADDMARAAKLLTDVFERVSGPAPEVLYLTGGSSRTPAISQMIKERTQITIATLDDPKLVVPEGALFVGNTSARGANPGRATGSTPARPAQPPVRPAGGPAAPGAPSGAANQQRPASPVGPAGPASPVGPAGPNRPGGPSGTNGPTGPGGNWNNTGVVPRPTTGAPARPAPAPTGANRTQFPSGPAPSFPGNAARPAGAPQPTPSNSQRPFGIAGPGAPANSAAMANRERPKKKKLGTGALIGIIVAALVVVGGGIWGATALLGGGGGNTEETTAVETIDVPTGNIDCWDGSTAASGANCPALDSEAALNWVVKVDGAFCTPTEIEGATANECTWYDRPNTHLFIMKFDSHESAVSYGETAYGSNGSDWNLGEERTGLTWEGPFDQSPGGYSHYYVYDGQPYAIFARMDNGASGGHDTLSQFSNRFKPKSLADLRYALATTERV</sequence>
<feature type="compositionally biased region" description="Low complexity" evidence="4">
    <location>
        <begin position="384"/>
        <end position="422"/>
    </location>
</feature>
<dbReference type="Gene3D" id="3.90.640.10">
    <property type="entry name" value="Actin, Chain A, domain 4"/>
    <property type="match status" value="1"/>
</dbReference>
<gene>
    <name evidence="6" type="ORF">EG850_08475</name>
</gene>
<keyword evidence="2" id="KW-0067">ATP-binding</keyword>
<dbReference type="GO" id="GO:0140662">
    <property type="term" value="F:ATP-dependent protein folding chaperone"/>
    <property type="evidence" value="ECO:0007669"/>
    <property type="project" value="InterPro"/>
</dbReference>
<keyword evidence="1" id="KW-0547">Nucleotide-binding</keyword>
<dbReference type="Gene3D" id="3.30.420.40">
    <property type="match status" value="2"/>
</dbReference>
<keyword evidence="5" id="KW-0812">Transmembrane</keyword>
<evidence type="ECO:0000313" key="6">
    <source>
        <dbReference type="EMBL" id="RRJ86375.1"/>
    </source>
</evidence>
<keyword evidence="5" id="KW-0472">Membrane</keyword>
<feature type="region of interest" description="Disordered" evidence="4">
    <location>
        <begin position="357"/>
        <end position="519"/>
    </location>
</feature>
<keyword evidence="5" id="KW-1133">Transmembrane helix</keyword>
<evidence type="ECO:0000313" key="7">
    <source>
        <dbReference type="Proteomes" id="UP000274391"/>
    </source>
</evidence>
<evidence type="ECO:0000256" key="5">
    <source>
        <dbReference type="SAM" id="Phobius"/>
    </source>
</evidence>
<evidence type="ECO:0000256" key="1">
    <source>
        <dbReference type="ARBA" id="ARBA00022741"/>
    </source>
</evidence>
<evidence type="ECO:0000256" key="2">
    <source>
        <dbReference type="ARBA" id="ARBA00022840"/>
    </source>
</evidence>
<proteinExistence type="predicted"/>
<dbReference type="RefSeq" id="WP_124972494.1">
    <property type="nucleotide sequence ID" value="NZ_RQVS01000009.1"/>
</dbReference>
<feature type="transmembrane region" description="Helical" evidence="5">
    <location>
        <begin position="524"/>
        <end position="545"/>
    </location>
</feature>
<dbReference type="OrthoDB" id="9766019at2"/>
<dbReference type="Pfam" id="PF00012">
    <property type="entry name" value="HSP70"/>
    <property type="match status" value="1"/>
</dbReference>
<organism evidence="6 7">
    <name type="scientific">Gulosibacter macacae</name>
    <dbReference type="NCBI Taxonomy" id="2488791"/>
    <lineage>
        <taxon>Bacteria</taxon>
        <taxon>Bacillati</taxon>
        <taxon>Actinomycetota</taxon>
        <taxon>Actinomycetes</taxon>
        <taxon>Micrococcales</taxon>
        <taxon>Microbacteriaceae</taxon>
        <taxon>Gulosibacter</taxon>
    </lineage>
</organism>
<dbReference type="InterPro" id="IPR013126">
    <property type="entry name" value="Hsp_70_fam"/>
</dbReference>
<name>A0A3P3VU91_9MICO</name>
<dbReference type="PRINTS" id="PR00301">
    <property type="entry name" value="HEATSHOCK70"/>
</dbReference>
<dbReference type="SUPFAM" id="SSF53067">
    <property type="entry name" value="Actin-like ATPase domain"/>
    <property type="match status" value="2"/>
</dbReference>
<dbReference type="PANTHER" id="PTHR42749">
    <property type="entry name" value="CELL SHAPE-DETERMINING PROTEIN MREB"/>
    <property type="match status" value="1"/>
</dbReference>
<reference evidence="6 7" key="1">
    <citation type="submission" date="2018-11" db="EMBL/GenBank/DDBJ databases">
        <title>YIM 102482-1 draft genome.</title>
        <authorList>
            <person name="Li G."/>
            <person name="Jiang Y."/>
        </authorList>
    </citation>
    <scope>NUCLEOTIDE SEQUENCE [LARGE SCALE GENOMIC DNA]</scope>
    <source>
        <strain evidence="6 7">YIM 102482-1</strain>
    </source>
</reference>
<feature type="compositionally biased region" description="Low complexity" evidence="4">
    <location>
        <begin position="439"/>
        <end position="455"/>
    </location>
</feature>
<evidence type="ECO:0000256" key="3">
    <source>
        <dbReference type="ARBA" id="ARBA00023186"/>
    </source>
</evidence>
<dbReference type="AlphaFoldDB" id="A0A3P3VU91"/>
<dbReference type="EMBL" id="RQVS01000009">
    <property type="protein sequence ID" value="RRJ86375.1"/>
    <property type="molecule type" value="Genomic_DNA"/>
</dbReference>
<keyword evidence="3" id="KW-0143">Chaperone</keyword>
<dbReference type="PANTHER" id="PTHR42749:SF1">
    <property type="entry name" value="CELL SHAPE-DETERMINING PROTEIN MREB"/>
    <property type="match status" value="1"/>
</dbReference>
<dbReference type="InterPro" id="IPR043129">
    <property type="entry name" value="ATPase_NBD"/>
</dbReference>
<dbReference type="Proteomes" id="UP000274391">
    <property type="component" value="Unassembled WGS sequence"/>
</dbReference>
<protein>
    <submittedName>
        <fullName evidence="6">Hsp70 family protein</fullName>
    </submittedName>
</protein>
<keyword evidence="7" id="KW-1185">Reference proteome</keyword>
<dbReference type="GO" id="GO:0005524">
    <property type="term" value="F:ATP binding"/>
    <property type="evidence" value="ECO:0007669"/>
    <property type="project" value="UniProtKB-KW"/>
</dbReference>
<accession>A0A3P3VU91</accession>
<evidence type="ECO:0000256" key="4">
    <source>
        <dbReference type="SAM" id="MobiDB-lite"/>
    </source>
</evidence>